<organism evidence="1 2">
    <name type="scientific">Amniculicola lignicola CBS 123094</name>
    <dbReference type="NCBI Taxonomy" id="1392246"/>
    <lineage>
        <taxon>Eukaryota</taxon>
        <taxon>Fungi</taxon>
        <taxon>Dikarya</taxon>
        <taxon>Ascomycota</taxon>
        <taxon>Pezizomycotina</taxon>
        <taxon>Dothideomycetes</taxon>
        <taxon>Pleosporomycetidae</taxon>
        <taxon>Pleosporales</taxon>
        <taxon>Amniculicolaceae</taxon>
        <taxon>Amniculicola</taxon>
    </lineage>
</organism>
<dbReference type="PANTHER" id="PTHR42085">
    <property type="entry name" value="F-BOX DOMAIN-CONTAINING PROTEIN"/>
    <property type="match status" value="1"/>
</dbReference>
<dbReference type="EMBL" id="ML977613">
    <property type="protein sequence ID" value="KAF1997453.1"/>
    <property type="molecule type" value="Genomic_DNA"/>
</dbReference>
<dbReference type="AlphaFoldDB" id="A0A6A5W6D4"/>
<evidence type="ECO:0000313" key="1">
    <source>
        <dbReference type="EMBL" id="KAF1997453.1"/>
    </source>
</evidence>
<dbReference type="OrthoDB" id="5413827at2759"/>
<name>A0A6A5W6D4_9PLEO</name>
<reference evidence="1" key="1">
    <citation type="journal article" date="2020" name="Stud. Mycol.">
        <title>101 Dothideomycetes genomes: a test case for predicting lifestyles and emergence of pathogens.</title>
        <authorList>
            <person name="Haridas S."/>
            <person name="Albert R."/>
            <person name="Binder M."/>
            <person name="Bloem J."/>
            <person name="Labutti K."/>
            <person name="Salamov A."/>
            <person name="Andreopoulos B."/>
            <person name="Baker S."/>
            <person name="Barry K."/>
            <person name="Bills G."/>
            <person name="Bluhm B."/>
            <person name="Cannon C."/>
            <person name="Castanera R."/>
            <person name="Culley D."/>
            <person name="Daum C."/>
            <person name="Ezra D."/>
            <person name="Gonzalez J."/>
            <person name="Henrissat B."/>
            <person name="Kuo A."/>
            <person name="Liang C."/>
            <person name="Lipzen A."/>
            <person name="Lutzoni F."/>
            <person name="Magnuson J."/>
            <person name="Mondo S."/>
            <person name="Nolan M."/>
            <person name="Ohm R."/>
            <person name="Pangilinan J."/>
            <person name="Park H.-J."/>
            <person name="Ramirez L."/>
            <person name="Alfaro M."/>
            <person name="Sun H."/>
            <person name="Tritt A."/>
            <person name="Yoshinaga Y."/>
            <person name="Zwiers L.-H."/>
            <person name="Turgeon B."/>
            <person name="Goodwin S."/>
            <person name="Spatafora J."/>
            <person name="Crous P."/>
            <person name="Grigoriev I."/>
        </authorList>
    </citation>
    <scope>NUCLEOTIDE SEQUENCE</scope>
    <source>
        <strain evidence="1">CBS 123094</strain>
    </source>
</reference>
<gene>
    <name evidence="1" type="ORF">P154DRAFT_280779</name>
</gene>
<dbReference type="InterPro" id="IPR038883">
    <property type="entry name" value="AN11006-like"/>
</dbReference>
<dbReference type="PANTHER" id="PTHR42085:SF1">
    <property type="entry name" value="F-BOX DOMAIN-CONTAINING PROTEIN"/>
    <property type="match status" value="1"/>
</dbReference>
<proteinExistence type="predicted"/>
<evidence type="ECO:0000313" key="2">
    <source>
        <dbReference type="Proteomes" id="UP000799779"/>
    </source>
</evidence>
<dbReference type="Proteomes" id="UP000799779">
    <property type="component" value="Unassembled WGS sequence"/>
</dbReference>
<protein>
    <submittedName>
        <fullName evidence="1">Uncharacterized protein</fullName>
    </submittedName>
</protein>
<keyword evidence="2" id="KW-1185">Reference proteome</keyword>
<sequence>MESRDEKGYRTSEMAEKPLPRALNGSIDVTPRGAYVAIVERNQRESPLLRLPPEIRVQIFQRAVGGKTIKLSFHVRNHGRKSNLNPLALLQVCRQLYAETAVLPFTSNEWDSQFFFDVRARPFPVPVPRDTSAHLSHLSTKTRLSTDRSLIAIPPPARKRSPRLRAFQWNSISTMVYRGIHISPWGVRKFATFPALKKVIIRLPDDPRISRAYAENKQDELRAGVNTGVDVVIEIVSV</sequence>
<accession>A0A6A5W6D4</accession>